<dbReference type="AlphaFoldDB" id="A0AAV3QW01"/>
<evidence type="ECO:0000313" key="2">
    <source>
        <dbReference type="Proteomes" id="UP001454036"/>
    </source>
</evidence>
<keyword evidence="2" id="KW-1185">Reference proteome</keyword>
<name>A0AAV3QW01_LITER</name>
<gene>
    <name evidence="1" type="ORF">LIER_22331</name>
</gene>
<dbReference type="EMBL" id="BAABME010006075">
    <property type="protein sequence ID" value="GAA0167386.1"/>
    <property type="molecule type" value="Genomic_DNA"/>
</dbReference>
<reference evidence="1 2" key="1">
    <citation type="submission" date="2024-01" db="EMBL/GenBank/DDBJ databases">
        <title>The complete chloroplast genome sequence of Lithospermum erythrorhizon: insights into the phylogenetic relationship among Boraginaceae species and the maternal lineages of purple gromwells.</title>
        <authorList>
            <person name="Okada T."/>
            <person name="Watanabe K."/>
        </authorList>
    </citation>
    <scope>NUCLEOTIDE SEQUENCE [LARGE SCALE GENOMIC DNA]</scope>
</reference>
<protein>
    <submittedName>
        <fullName evidence="1">Uncharacterized protein</fullName>
    </submittedName>
</protein>
<accession>A0AAV3QW01</accession>
<comment type="caution">
    <text evidence="1">The sequence shown here is derived from an EMBL/GenBank/DDBJ whole genome shotgun (WGS) entry which is preliminary data.</text>
</comment>
<evidence type="ECO:0000313" key="1">
    <source>
        <dbReference type="EMBL" id="GAA0167386.1"/>
    </source>
</evidence>
<proteinExistence type="predicted"/>
<dbReference type="Proteomes" id="UP001454036">
    <property type="component" value="Unassembled WGS sequence"/>
</dbReference>
<sequence length="147" mass="16910">MEGSEKVSNFVVFTARDLIETSVSPTIIDRSIDNTSDDEGDIMKKELMTNYQMLFIKWSKLTQAYTVGETEQSTLIQKNKELLQRVEQQKVEICNLEEKVHGMIKGKGREMEKILELVSLEIIGRNGWPHKQENGLLLEQDLIKTPK</sequence>
<organism evidence="1 2">
    <name type="scientific">Lithospermum erythrorhizon</name>
    <name type="common">Purple gromwell</name>
    <name type="synonym">Lithospermum officinale var. erythrorhizon</name>
    <dbReference type="NCBI Taxonomy" id="34254"/>
    <lineage>
        <taxon>Eukaryota</taxon>
        <taxon>Viridiplantae</taxon>
        <taxon>Streptophyta</taxon>
        <taxon>Embryophyta</taxon>
        <taxon>Tracheophyta</taxon>
        <taxon>Spermatophyta</taxon>
        <taxon>Magnoliopsida</taxon>
        <taxon>eudicotyledons</taxon>
        <taxon>Gunneridae</taxon>
        <taxon>Pentapetalae</taxon>
        <taxon>asterids</taxon>
        <taxon>lamiids</taxon>
        <taxon>Boraginales</taxon>
        <taxon>Boraginaceae</taxon>
        <taxon>Boraginoideae</taxon>
        <taxon>Lithospermeae</taxon>
        <taxon>Lithospermum</taxon>
    </lineage>
</organism>